<evidence type="ECO:0000313" key="1">
    <source>
        <dbReference type="EMBL" id="UFP96090.1"/>
    </source>
</evidence>
<protein>
    <submittedName>
        <fullName evidence="1">DNA recombination-mediator protein A</fullName>
    </submittedName>
</protein>
<dbReference type="Gene3D" id="3.40.50.450">
    <property type="match status" value="1"/>
</dbReference>
<accession>A0ABY3PR07</accession>
<organism evidence="1 2">
    <name type="scientific">Gloeobacter morelensis MG652769</name>
    <dbReference type="NCBI Taxonomy" id="2781736"/>
    <lineage>
        <taxon>Bacteria</taxon>
        <taxon>Bacillati</taxon>
        <taxon>Cyanobacteriota</taxon>
        <taxon>Cyanophyceae</taxon>
        <taxon>Gloeobacterales</taxon>
        <taxon>Gloeobacteraceae</taxon>
        <taxon>Gloeobacter</taxon>
        <taxon>Gloeobacter morelensis</taxon>
    </lineage>
</organism>
<sequence>MTRATELPPALDTFLLELMTIQQTASKQIAILGSRHVPLGHQQLIEILSYALALTGNRILTSGATGTNQAVIRGVVRADPNALTVILPQSLDRQPRESRDQLENIIHLVEHPENNHMPLGEASIVCNREIIEKAQQLICFAFHDSRVLLEGCEFAEELRKVVTLFYFD</sequence>
<dbReference type="SUPFAM" id="SSF102405">
    <property type="entry name" value="MCP/YpsA-like"/>
    <property type="match status" value="1"/>
</dbReference>
<proteinExistence type="predicted"/>
<dbReference type="EMBL" id="CP063845">
    <property type="protein sequence ID" value="UFP96090.1"/>
    <property type="molecule type" value="Genomic_DNA"/>
</dbReference>
<gene>
    <name evidence="1" type="ORF">ISF26_07735</name>
</gene>
<dbReference type="Proteomes" id="UP001054846">
    <property type="component" value="Chromosome"/>
</dbReference>
<name>A0ABY3PR07_9CYAN</name>
<reference evidence="1 2" key="1">
    <citation type="journal article" date="2021" name="Genome Biol. Evol.">
        <title>Complete Genome Sequencing of a Novel Gloeobacter Species from a Waterfall Cave in Mexico.</title>
        <authorList>
            <person name="Saw J.H."/>
            <person name="Cardona T."/>
            <person name="Montejano G."/>
        </authorList>
    </citation>
    <scope>NUCLEOTIDE SEQUENCE [LARGE SCALE GENOMIC DNA]</scope>
    <source>
        <strain evidence="1">MG652769</strain>
    </source>
</reference>
<evidence type="ECO:0000313" key="2">
    <source>
        <dbReference type="Proteomes" id="UP001054846"/>
    </source>
</evidence>
<keyword evidence="2" id="KW-1185">Reference proteome</keyword>